<evidence type="ECO:0000313" key="3">
    <source>
        <dbReference type="Proteomes" id="UP000828390"/>
    </source>
</evidence>
<gene>
    <name evidence="2" type="ORF">DPMN_105915</name>
</gene>
<organism evidence="2 3">
    <name type="scientific">Dreissena polymorpha</name>
    <name type="common">Zebra mussel</name>
    <name type="synonym">Mytilus polymorpha</name>
    <dbReference type="NCBI Taxonomy" id="45954"/>
    <lineage>
        <taxon>Eukaryota</taxon>
        <taxon>Metazoa</taxon>
        <taxon>Spiralia</taxon>
        <taxon>Lophotrochozoa</taxon>
        <taxon>Mollusca</taxon>
        <taxon>Bivalvia</taxon>
        <taxon>Autobranchia</taxon>
        <taxon>Heteroconchia</taxon>
        <taxon>Euheterodonta</taxon>
        <taxon>Imparidentia</taxon>
        <taxon>Neoheterodontei</taxon>
        <taxon>Myida</taxon>
        <taxon>Dreissenoidea</taxon>
        <taxon>Dreissenidae</taxon>
        <taxon>Dreissena</taxon>
    </lineage>
</organism>
<keyword evidence="3" id="KW-1185">Reference proteome</keyword>
<accession>A0A9D4K419</accession>
<protein>
    <submittedName>
        <fullName evidence="2">Uncharacterized protein</fullName>
    </submittedName>
</protein>
<reference evidence="2" key="1">
    <citation type="journal article" date="2019" name="bioRxiv">
        <title>The Genome of the Zebra Mussel, Dreissena polymorpha: A Resource for Invasive Species Research.</title>
        <authorList>
            <person name="McCartney M.A."/>
            <person name="Auch B."/>
            <person name="Kono T."/>
            <person name="Mallez S."/>
            <person name="Zhang Y."/>
            <person name="Obille A."/>
            <person name="Becker A."/>
            <person name="Abrahante J.E."/>
            <person name="Garbe J."/>
            <person name="Badalamenti J.P."/>
            <person name="Herman A."/>
            <person name="Mangelson H."/>
            <person name="Liachko I."/>
            <person name="Sullivan S."/>
            <person name="Sone E.D."/>
            <person name="Koren S."/>
            <person name="Silverstein K.A.T."/>
            <person name="Beckman K.B."/>
            <person name="Gohl D.M."/>
        </authorList>
    </citation>
    <scope>NUCLEOTIDE SEQUENCE</scope>
    <source>
        <strain evidence="2">Duluth1</strain>
        <tissue evidence="2">Whole animal</tissue>
    </source>
</reference>
<name>A0A9D4K419_DREPO</name>
<feature type="region of interest" description="Disordered" evidence="1">
    <location>
        <begin position="87"/>
        <end position="113"/>
    </location>
</feature>
<evidence type="ECO:0000313" key="2">
    <source>
        <dbReference type="EMBL" id="KAH3832623.1"/>
    </source>
</evidence>
<sequence length="113" mass="13452">MRDYCFGFALNCRFDVQGQHRVAIREHWVKFYELNTVRRGPPYPTWSTLLLHYSPLSACLWTLARSHLIEGACHIYLNLQHAPEEQEEQRWSSDTVKEGENSLTYSHKQYQHE</sequence>
<comment type="caution">
    <text evidence="2">The sequence shown here is derived from an EMBL/GenBank/DDBJ whole genome shotgun (WGS) entry which is preliminary data.</text>
</comment>
<feature type="compositionally biased region" description="Polar residues" evidence="1">
    <location>
        <begin position="101"/>
        <end position="113"/>
    </location>
</feature>
<evidence type="ECO:0000256" key="1">
    <source>
        <dbReference type="SAM" id="MobiDB-lite"/>
    </source>
</evidence>
<dbReference type="EMBL" id="JAIWYP010000004">
    <property type="protein sequence ID" value="KAH3832623.1"/>
    <property type="molecule type" value="Genomic_DNA"/>
</dbReference>
<dbReference type="Proteomes" id="UP000828390">
    <property type="component" value="Unassembled WGS sequence"/>
</dbReference>
<reference evidence="2" key="2">
    <citation type="submission" date="2020-11" db="EMBL/GenBank/DDBJ databases">
        <authorList>
            <person name="McCartney M.A."/>
            <person name="Auch B."/>
            <person name="Kono T."/>
            <person name="Mallez S."/>
            <person name="Becker A."/>
            <person name="Gohl D.M."/>
            <person name="Silverstein K.A.T."/>
            <person name="Koren S."/>
            <person name="Bechman K.B."/>
            <person name="Herman A."/>
            <person name="Abrahante J.E."/>
            <person name="Garbe J."/>
        </authorList>
    </citation>
    <scope>NUCLEOTIDE SEQUENCE</scope>
    <source>
        <strain evidence="2">Duluth1</strain>
        <tissue evidence="2">Whole animal</tissue>
    </source>
</reference>
<proteinExistence type="predicted"/>
<dbReference type="AlphaFoldDB" id="A0A9D4K419"/>
<feature type="compositionally biased region" description="Basic and acidic residues" evidence="1">
    <location>
        <begin position="87"/>
        <end position="100"/>
    </location>
</feature>